<protein>
    <submittedName>
        <fullName evidence="2">Uncharacterized protein</fullName>
    </submittedName>
</protein>
<sequence length="271" mass="30330">MVVSVQTSITLIESVNRRPLTVSQMCSSIPYFHVQREHARVLTVQPGYIFMSTIQSVDPPAEAAAVAEQYYRRSRALTYLVGIIVVGSITLSFFLLPFLQWLLSAIIIFLGFRFPLFVTGGQTKLTTDKPPETVRAEFESSTPPVLPFYWGLANQIESTDSGGRYVIKYLRGLRSLEMAVECQPTSDDAADFRLVVTAGDSPWGSYQITITETDESDSSTRTTIDIDVEADRRFGLRRLPQQLMSNSYRPTAIEAQGYDVVAFESGISVRW</sequence>
<keyword evidence="1" id="KW-0812">Transmembrane</keyword>
<dbReference type="AlphaFoldDB" id="Q2LGT6"/>
<dbReference type="EMBL" id="DQ314494">
    <property type="protein sequence ID" value="ABC70107.1"/>
    <property type="molecule type" value="Genomic_DNA"/>
</dbReference>
<keyword evidence="1" id="KW-1133">Transmembrane helix</keyword>
<accession>Q2LGT6</accession>
<proteinExistence type="predicted"/>
<keyword evidence="1" id="KW-0472">Membrane</keyword>
<evidence type="ECO:0000313" key="2">
    <source>
        <dbReference type="EMBL" id="ABC70107.1"/>
    </source>
</evidence>
<feature type="transmembrane region" description="Helical" evidence="1">
    <location>
        <begin position="76"/>
        <end position="95"/>
    </location>
</feature>
<evidence type="ECO:0000256" key="1">
    <source>
        <dbReference type="SAM" id="Phobius"/>
    </source>
</evidence>
<reference evidence="2" key="1">
    <citation type="submission" date="2005-12" db="EMBL/GenBank/DDBJ databases">
        <title>Environmental genomics of 'Haloquadratum walsbyi' in a saltern crystallizer indicates a large pool of accessory genes in an otherwise coherent species.</title>
        <authorList>
            <person name="Legault B.A."/>
            <person name="Lopez-Lopez A."/>
            <person name="Alba-Casado J.C."/>
            <person name="Doolittle F.W."/>
            <person name="Bolhuis H."/>
            <person name="Rodriguez-Valera F."/>
            <person name="Papke T.R."/>
        </authorList>
    </citation>
    <scope>NUCLEOTIDE SEQUENCE</scope>
</reference>
<organism evidence="2">
    <name type="scientific">Haloquadratum walsbyi</name>
    <dbReference type="NCBI Taxonomy" id="293091"/>
    <lineage>
        <taxon>Archaea</taxon>
        <taxon>Methanobacteriati</taxon>
        <taxon>Methanobacteriota</taxon>
        <taxon>Stenosarchaea group</taxon>
        <taxon>Halobacteria</taxon>
        <taxon>Halobacteriales</taxon>
        <taxon>Haloferacaceae</taxon>
        <taxon>Haloquadratum</taxon>
    </lineage>
</organism>
<name>Q2LGT6_9EURY</name>